<feature type="compositionally biased region" description="Polar residues" evidence="2">
    <location>
        <begin position="13"/>
        <end position="40"/>
    </location>
</feature>
<name>A0A6A4GFU8_9AGAR</name>
<accession>A0A6A4GFU8</accession>
<evidence type="ECO:0000313" key="3">
    <source>
        <dbReference type="EMBL" id="KAE9384331.1"/>
    </source>
</evidence>
<gene>
    <name evidence="3" type="ORF">BT96DRAFT_1008186</name>
</gene>
<dbReference type="AlphaFoldDB" id="A0A6A4GFU8"/>
<dbReference type="EMBL" id="ML770168">
    <property type="protein sequence ID" value="KAE9384331.1"/>
    <property type="molecule type" value="Genomic_DNA"/>
</dbReference>
<keyword evidence="1" id="KW-0175">Coiled coil</keyword>
<proteinExistence type="predicted"/>
<feature type="region of interest" description="Disordered" evidence="2">
    <location>
        <begin position="1"/>
        <end position="94"/>
    </location>
</feature>
<evidence type="ECO:0000256" key="1">
    <source>
        <dbReference type="SAM" id="Coils"/>
    </source>
</evidence>
<feature type="coiled-coil region" evidence="1">
    <location>
        <begin position="247"/>
        <end position="281"/>
    </location>
</feature>
<organism evidence="3 4">
    <name type="scientific">Gymnopus androsaceus JB14</name>
    <dbReference type="NCBI Taxonomy" id="1447944"/>
    <lineage>
        <taxon>Eukaryota</taxon>
        <taxon>Fungi</taxon>
        <taxon>Dikarya</taxon>
        <taxon>Basidiomycota</taxon>
        <taxon>Agaricomycotina</taxon>
        <taxon>Agaricomycetes</taxon>
        <taxon>Agaricomycetidae</taxon>
        <taxon>Agaricales</taxon>
        <taxon>Marasmiineae</taxon>
        <taxon>Omphalotaceae</taxon>
        <taxon>Gymnopus</taxon>
    </lineage>
</organism>
<feature type="compositionally biased region" description="Polar residues" evidence="2">
    <location>
        <begin position="73"/>
        <end position="92"/>
    </location>
</feature>
<evidence type="ECO:0000313" key="4">
    <source>
        <dbReference type="Proteomes" id="UP000799118"/>
    </source>
</evidence>
<evidence type="ECO:0000256" key="2">
    <source>
        <dbReference type="SAM" id="MobiDB-lite"/>
    </source>
</evidence>
<protein>
    <submittedName>
        <fullName evidence="3">Uncharacterized protein</fullName>
    </submittedName>
</protein>
<feature type="region of interest" description="Disordered" evidence="2">
    <location>
        <begin position="281"/>
        <end position="326"/>
    </location>
</feature>
<keyword evidence="4" id="KW-1185">Reference proteome</keyword>
<sequence>MADHQTPSAPPASDQSLTGPQNAFTGNTTNVGPSPTSYPSGFTPHPPSYPPQSQFPFAHPPPSQAHYAPPNPGFSNHGFQSQSQGSNPSSFVFGSIPPPAGSNLNFASGYHPVAMAGPSTPSYAQMPMFGQAPNSVMHPSYPGGSMFNPWTFNESLGTVLHAQGTCSQCDAFVSHLLPAFVDDEPSFRAATSGRVNYYRRSAVGNIPAGGDVASLTQRIGELSAELASEQLGYEDLHRKYYDGEDNLARLRDERDRLRVQCDSLKAEVGQLREQVSRWRAHNQGLDSQAPEYDSPDHHGKRKRTTGDGPSTVPMTASSQNKDEEMLSSAGIDPVETTAGETEPVLSFPLRKRDPVSPEILPDSGYRTSKGYIVYGNEAMDAQRNDQLGLPIARGGEEAHTDIKKAEEVTSVIQCPNLSSPLLTRRGVSPLLYKWKGYVFHFVNSSFVVQDNDLEEETGRSDGIEKSR</sequence>
<reference evidence="3" key="1">
    <citation type="journal article" date="2019" name="Environ. Microbiol.">
        <title>Fungal ecological strategies reflected in gene transcription - a case study of two litter decomposers.</title>
        <authorList>
            <person name="Barbi F."/>
            <person name="Kohler A."/>
            <person name="Barry K."/>
            <person name="Baskaran P."/>
            <person name="Daum C."/>
            <person name="Fauchery L."/>
            <person name="Ihrmark K."/>
            <person name="Kuo A."/>
            <person name="LaButti K."/>
            <person name="Lipzen A."/>
            <person name="Morin E."/>
            <person name="Grigoriev I.V."/>
            <person name="Henrissat B."/>
            <person name="Lindahl B."/>
            <person name="Martin F."/>
        </authorList>
    </citation>
    <scope>NUCLEOTIDE SEQUENCE</scope>
    <source>
        <strain evidence="3">JB14</strain>
    </source>
</reference>
<dbReference type="Proteomes" id="UP000799118">
    <property type="component" value="Unassembled WGS sequence"/>
</dbReference>